<reference evidence="3 4" key="1">
    <citation type="submission" date="2018-03" db="EMBL/GenBank/DDBJ databases">
        <title>Genomic Encyclopedia of Archaeal and Bacterial Type Strains, Phase II (KMG-II): from individual species to whole genera.</title>
        <authorList>
            <person name="Goeker M."/>
        </authorList>
    </citation>
    <scope>NUCLEOTIDE SEQUENCE [LARGE SCALE GENOMIC DNA]</scope>
    <source>
        <strain evidence="3 4">DSM 100673</strain>
    </source>
</reference>
<evidence type="ECO:0000313" key="3">
    <source>
        <dbReference type="EMBL" id="PSL13813.1"/>
    </source>
</evidence>
<accession>A0A2P8EWH0</accession>
<dbReference type="PANTHER" id="PTHR46268:SF15">
    <property type="entry name" value="UNIVERSAL STRESS PROTEIN HP_0031"/>
    <property type="match status" value="1"/>
</dbReference>
<dbReference type="Pfam" id="PF00582">
    <property type="entry name" value="Usp"/>
    <property type="match status" value="1"/>
</dbReference>
<evidence type="ECO:0000256" key="1">
    <source>
        <dbReference type="ARBA" id="ARBA00008791"/>
    </source>
</evidence>
<comment type="similarity">
    <text evidence="1">Belongs to the universal stress protein A family.</text>
</comment>
<dbReference type="Proteomes" id="UP000240418">
    <property type="component" value="Unassembled WGS sequence"/>
</dbReference>
<name>A0A2P8EWH0_9RHOB</name>
<dbReference type="PRINTS" id="PR01438">
    <property type="entry name" value="UNVRSLSTRESS"/>
</dbReference>
<organism evidence="3 4">
    <name type="scientific">Shimia abyssi</name>
    <dbReference type="NCBI Taxonomy" id="1662395"/>
    <lineage>
        <taxon>Bacteria</taxon>
        <taxon>Pseudomonadati</taxon>
        <taxon>Pseudomonadota</taxon>
        <taxon>Alphaproteobacteria</taxon>
        <taxon>Rhodobacterales</taxon>
        <taxon>Roseobacteraceae</taxon>
    </lineage>
</organism>
<dbReference type="CDD" id="cd00293">
    <property type="entry name" value="USP-like"/>
    <property type="match status" value="1"/>
</dbReference>
<dbReference type="OrthoDB" id="9804721at2"/>
<feature type="domain" description="UspA" evidence="2">
    <location>
        <begin position="165"/>
        <end position="283"/>
    </location>
</feature>
<dbReference type="RefSeq" id="WP_106610631.1">
    <property type="nucleotide sequence ID" value="NZ_PYGJ01000031.1"/>
</dbReference>
<evidence type="ECO:0000259" key="2">
    <source>
        <dbReference type="Pfam" id="PF00582"/>
    </source>
</evidence>
<gene>
    <name evidence="3" type="ORF">CLV88_1318</name>
</gene>
<evidence type="ECO:0000313" key="4">
    <source>
        <dbReference type="Proteomes" id="UP000240418"/>
    </source>
</evidence>
<keyword evidence="4" id="KW-1185">Reference proteome</keyword>
<protein>
    <submittedName>
        <fullName evidence="3">Universal stress protein family protein</fullName>
    </submittedName>
</protein>
<dbReference type="PANTHER" id="PTHR46268">
    <property type="entry name" value="STRESS RESPONSE PROTEIN NHAX"/>
    <property type="match status" value="1"/>
</dbReference>
<dbReference type="InterPro" id="IPR006015">
    <property type="entry name" value="Universal_stress_UspA"/>
</dbReference>
<sequence length="284" mass="30867">MDPKVILMPVYSRGNEIERLRGALSLARHFNAHLKVIFAQSKPSDLLGTELFALSATVREQVTSIMDGDANQNRGELRENFEQLCNENHVVVSVKPEDGLPTASWYEINGARSELVAVHGRVSDLIVIPHSKSGDATATFEEAILHTGRPVFLVPRGMREIEITKALIGWDGGLECTKAVRQALPFLKRASGVIIGARTDTPSDRPTARDAADYLAYHGVSAEIQLLDEKAASTGAALLNLATGQSCDLLVTGAYAHTRLRHRLLGGVTSHMLKHAEIPVLMAH</sequence>
<dbReference type="InterPro" id="IPR006016">
    <property type="entry name" value="UspA"/>
</dbReference>
<dbReference type="Gene3D" id="3.40.50.12370">
    <property type="match status" value="1"/>
</dbReference>
<dbReference type="AlphaFoldDB" id="A0A2P8EWH0"/>
<dbReference type="SUPFAM" id="SSF52402">
    <property type="entry name" value="Adenine nucleotide alpha hydrolases-like"/>
    <property type="match status" value="1"/>
</dbReference>
<comment type="caution">
    <text evidence="3">The sequence shown here is derived from an EMBL/GenBank/DDBJ whole genome shotgun (WGS) entry which is preliminary data.</text>
</comment>
<proteinExistence type="inferred from homology"/>
<dbReference type="EMBL" id="PYGJ01000031">
    <property type="protein sequence ID" value="PSL13813.1"/>
    <property type="molecule type" value="Genomic_DNA"/>
</dbReference>